<evidence type="ECO:0000313" key="2">
    <source>
        <dbReference type="Proteomes" id="UP001478862"/>
    </source>
</evidence>
<proteinExistence type="predicted"/>
<comment type="caution">
    <text evidence="1">The sequence shown here is derived from an EMBL/GenBank/DDBJ whole genome shotgun (WGS) entry which is preliminary data.</text>
</comment>
<dbReference type="Proteomes" id="UP001478862">
    <property type="component" value="Unassembled WGS sequence"/>
</dbReference>
<evidence type="ECO:0000313" key="1">
    <source>
        <dbReference type="EMBL" id="MEQ6355159.1"/>
    </source>
</evidence>
<name>A0ABV1MSR5_9BACI</name>
<reference evidence="1 2" key="1">
    <citation type="submission" date="2024-06" db="EMBL/GenBank/DDBJ databases">
        <title>Lysinibacillus zambalefons sp. nov., a Novel Firmicute Isolated from the Poon Bato Zambales Hyperalkaline Spring.</title>
        <authorList>
            <person name="Aja J.A."/>
            <person name="Lazaro J.E.H."/>
            <person name="Llorin L.D."/>
            <person name="Lim K.R."/>
            <person name="Teodosio J."/>
            <person name="Dalisay D.S."/>
        </authorList>
    </citation>
    <scope>NUCLEOTIDE SEQUENCE [LARGE SCALE GENOMIC DNA]</scope>
    <source>
        <strain evidence="1 2">M3</strain>
    </source>
</reference>
<organism evidence="1 2">
    <name type="scientific">Lysinibacillus zambalensis</name>
    <dbReference type="NCBI Taxonomy" id="3160866"/>
    <lineage>
        <taxon>Bacteria</taxon>
        <taxon>Bacillati</taxon>
        <taxon>Bacillota</taxon>
        <taxon>Bacilli</taxon>
        <taxon>Bacillales</taxon>
        <taxon>Bacillaceae</taxon>
        <taxon>Lysinibacillus</taxon>
    </lineage>
</organism>
<protein>
    <submittedName>
        <fullName evidence="1">Uncharacterized protein</fullName>
    </submittedName>
</protein>
<keyword evidence="2" id="KW-1185">Reference proteome</keyword>
<dbReference type="RefSeq" id="WP_349659788.1">
    <property type="nucleotide sequence ID" value="NZ_JBEGDG010000007.1"/>
</dbReference>
<sequence>MKVDDLINFTNNNVMNNIDKILVEIIKEDGSKEIVMGHDIKLSPEDYDFEKDTYKKISINGIGVLNDK</sequence>
<gene>
    <name evidence="1" type="ORF">ABNX05_11070</name>
</gene>
<accession>A0ABV1MSR5</accession>
<dbReference type="EMBL" id="JBEGDG010000007">
    <property type="protein sequence ID" value="MEQ6355159.1"/>
    <property type="molecule type" value="Genomic_DNA"/>
</dbReference>